<organism evidence="1 2">
    <name type="scientific">Paenibacillus xylanexedens</name>
    <dbReference type="NCBI Taxonomy" id="528191"/>
    <lineage>
        <taxon>Bacteria</taxon>
        <taxon>Bacillati</taxon>
        <taxon>Bacillota</taxon>
        <taxon>Bacilli</taxon>
        <taxon>Bacillales</taxon>
        <taxon>Paenibacillaceae</taxon>
        <taxon>Paenibacillus</taxon>
    </lineage>
</organism>
<gene>
    <name evidence="1" type="ORF">J2Z28_003474</name>
</gene>
<protein>
    <submittedName>
        <fullName evidence="1">Uncharacterized protein</fullName>
    </submittedName>
</protein>
<evidence type="ECO:0000313" key="2">
    <source>
        <dbReference type="Proteomes" id="UP000810207"/>
    </source>
</evidence>
<reference evidence="1 2" key="1">
    <citation type="submission" date="2021-03" db="EMBL/GenBank/DDBJ databases">
        <title>Genomic Encyclopedia of Type Strains, Phase IV (KMG-IV): sequencing the most valuable type-strain genomes for metagenomic binning, comparative biology and taxonomic classification.</title>
        <authorList>
            <person name="Goeker M."/>
        </authorList>
    </citation>
    <scope>NUCLEOTIDE SEQUENCE [LARGE SCALE GENOMIC DNA]</scope>
    <source>
        <strain evidence="1 2">DSM 21292</strain>
    </source>
</reference>
<accession>A0ABS4RV98</accession>
<keyword evidence="2" id="KW-1185">Reference proteome</keyword>
<comment type="caution">
    <text evidence="1">The sequence shown here is derived from an EMBL/GenBank/DDBJ whole genome shotgun (WGS) entry which is preliminary data.</text>
</comment>
<dbReference type="Proteomes" id="UP000810207">
    <property type="component" value="Unassembled WGS sequence"/>
</dbReference>
<name>A0ABS4RV98_PAEXY</name>
<sequence>MLRIASERESLCSVQWFSIFPHMSSVRVKDIFLVTPILFLPEPSRRPPLEKTKPNWPSLLETPTLTLLLFNIMTLLHFDLGNLIQKNFFSSYHVSTWIYNILKAIAEEQLIECKDGTISKGIPFASSANEPTTL</sequence>
<proteinExistence type="predicted"/>
<dbReference type="EMBL" id="JAGIKV010000012">
    <property type="protein sequence ID" value="MBP2246823.1"/>
    <property type="molecule type" value="Genomic_DNA"/>
</dbReference>
<evidence type="ECO:0000313" key="1">
    <source>
        <dbReference type="EMBL" id="MBP2246823.1"/>
    </source>
</evidence>